<evidence type="ECO:0000313" key="3">
    <source>
        <dbReference type="Proteomes" id="UP000827092"/>
    </source>
</evidence>
<keyword evidence="3" id="KW-1185">Reference proteome</keyword>
<protein>
    <recommendedName>
        <fullName evidence="4">DUF4218 domain-containing protein</fullName>
    </recommendedName>
</protein>
<dbReference type="Proteomes" id="UP000827092">
    <property type="component" value="Unassembled WGS sequence"/>
</dbReference>
<comment type="caution">
    <text evidence="2">The sequence shown here is derived from an EMBL/GenBank/DDBJ whole genome shotgun (WGS) entry which is preliminary data.</text>
</comment>
<accession>A0AAV6TWF0</accession>
<reference evidence="2 3" key="1">
    <citation type="journal article" date="2022" name="Nat. Ecol. Evol.">
        <title>A masculinizing supergene underlies an exaggerated male reproductive morph in a spider.</title>
        <authorList>
            <person name="Hendrickx F."/>
            <person name="De Corte Z."/>
            <person name="Sonet G."/>
            <person name="Van Belleghem S.M."/>
            <person name="Kostlbacher S."/>
            <person name="Vangestel C."/>
        </authorList>
    </citation>
    <scope>NUCLEOTIDE SEQUENCE [LARGE SCALE GENOMIC DNA]</scope>
    <source>
        <tissue evidence="2">Whole body</tissue>
    </source>
</reference>
<feature type="region of interest" description="Disordered" evidence="1">
    <location>
        <begin position="1"/>
        <end position="28"/>
    </location>
</feature>
<dbReference type="PANTHER" id="PTHR33053">
    <property type="entry name" value="PROTEIN, PUTATIVE-RELATED"/>
    <property type="match status" value="1"/>
</dbReference>
<proteinExistence type="predicted"/>
<dbReference type="PANTHER" id="PTHR33053:SF9">
    <property type="entry name" value="AGAP000105-PA"/>
    <property type="match status" value="1"/>
</dbReference>
<feature type="compositionally biased region" description="Polar residues" evidence="1">
    <location>
        <begin position="1"/>
        <end position="10"/>
    </location>
</feature>
<evidence type="ECO:0008006" key="4">
    <source>
        <dbReference type="Google" id="ProtNLM"/>
    </source>
</evidence>
<dbReference type="EMBL" id="JAFNEN010000950">
    <property type="protein sequence ID" value="KAG8175775.1"/>
    <property type="molecule type" value="Genomic_DNA"/>
</dbReference>
<organism evidence="2 3">
    <name type="scientific">Oedothorax gibbosus</name>
    <dbReference type="NCBI Taxonomy" id="931172"/>
    <lineage>
        <taxon>Eukaryota</taxon>
        <taxon>Metazoa</taxon>
        <taxon>Ecdysozoa</taxon>
        <taxon>Arthropoda</taxon>
        <taxon>Chelicerata</taxon>
        <taxon>Arachnida</taxon>
        <taxon>Araneae</taxon>
        <taxon>Araneomorphae</taxon>
        <taxon>Entelegynae</taxon>
        <taxon>Araneoidea</taxon>
        <taxon>Linyphiidae</taxon>
        <taxon>Erigoninae</taxon>
        <taxon>Oedothorax</taxon>
    </lineage>
</organism>
<sequence length="391" mass="45597">MVFTDSNSTLRTDESFATKQQPNHHVGRSPLTELDIGLVSKFPHDPMHLVYLCVMRRLLYRWKGKDSQHLGKLSVKDRLRLNAFEEKNHLAKTLLISFVERSVALYGKDFQVYNVHSLLHLPDDALEFGPLHTFSAFPFENHMQSLKAMIRKKNQYLQQVVKRTIERRMWNKPSPATLKDKELKFQVIESSKCENSDLTMTIAVIPTSWLHFKGENEYCWWPQDCVKRHILFKSIPEKNWSLFALKFIHYSRTHASAQASLRFFECHTDIEFYSEDAEDASPSLILPHPLHKKTGSRFQQYEINNTIHVINTCWTRENFDLLARPRSVVGYNSENSNSISTMRPVAIVNPLNTEPHIEDEHVPILVGSDAVPRAIRETRESRWRIRSLCML</sequence>
<dbReference type="AlphaFoldDB" id="A0AAV6TWF0"/>
<evidence type="ECO:0000256" key="1">
    <source>
        <dbReference type="SAM" id="MobiDB-lite"/>
    </source>
</evidence>
<gene>
    <name evidence="2" type="ORF">JTE90_029260</name>
</gene>
<name>A0AAV6TWF0_9ARAC</name>
<evidence type="ECO:0000313" key="2">
    <source>
        <dbReference type="EMBL" id="KAG8175775.1"/>
    </source>
</evidence>